<dbReference type="OrthoDB" id="26970at2759"/>
<dbReference type="PANTHER" id="PTHR12790">
    <property type="entry name" value="TRANSCRIPTION INITIATION FACTOR IA RRN3"/>
    <property type="match status" value="1"/>
</dbReference>
<comment type="similarity">
    <text evidence="1">Belongs to the RRN3 family.</text>
</comment>
<accession>A0A9P9IIW5</accession>
<feature type="compositionally biased region" description="Acidic residues" evidence="2">
    <location>
        <begin position="633"/>
        <end position="656"/>
    </location>
</feature>
<evidence type="ECO:0000256" key="2">
    <source>
        <dbReference type="SAM" id="MobiDB-lite"/>
    </source>
</evidence>
<dbReference type="GO" id="GO:0003743">
    <property type="term" value="F:translation initiation factor activity"/>
    <property type="evidence" value="ECO:0007669"/>
    <property type="project" value="UniProtKB-KW"/>
</dbReference>
<evidence type="ECO:0000256" key="1">
    <source>
        <dbReference type="ARBA" id="ARBA00010098"/>
    </source>
</evidence>
<dbReference type="Proteomes" id="UP000700596">
    <property type="component" value="Unassembled WGS sequence"/>
</dbReference>
<evidence type="ECO:0000313" key="4">
    <source>
        <dbReference type="Proteomes" id="UP000700596"/>
    </source>
</evidence>
<dbReference type="InterPro" id="IPR007991">
    <property type="entry name" value="RNA_pol_I_trans_ini_fac_RRN3"/>
</dbReference>
<dbReference type="AlphaFoldDB" id="A0A9P9IIW5"/>
<feature type="region of interest" description="Disordered" evidence="2">
    <location>
        <begin position="627"/>
        <end position="682"/>
    </location>
</feature>
<dbReference type="Pfam" id="PF05327">
    <property type="entry name" value="RRN3"/>
    <property type="match status" value="1"/>
</dbReference>
<dbReference type="EMBL" id="JAGMWT010000008">
    <property type="protein sequence ID" value="KAH7123798.1"/>
    <property type="molecule type" value="Genomic_DNA"/>
</dbReference>
<reference evidence="3" key="1">
    <citation type="journal article" date="2021" name="Nat. Commun.">
        <title>Genetic determinants of endophytism in the Arabidopsis root mycobiome.</title>
        <authorList>
            <person name="Mesny F."/>
            <person name="Miyauchi S."/>
            <person name="Thiergart T."/>
            <person name="Pickel B."/>
            <person name="Atanasova L."/>
            <person name="Karlsson M."/>
            <person name="Huettel B."/>
            <person name="Barry K.W."/>
            <person name="Haridas S."/>
            <person name="Chen C."/>
            <person name="Bauer D."/>
            <person name="Andreopoulos W."/>
            <person name="Pangilinan J."/>
            <person name="LaButti K."/>
            <person name="Riley R."/>
            <person name="Lipzen A."/>
            <person name="Clum A."/>
            <person name="Drula E."/>
            <person name="Henrissat B."/>
            <person name="Kohler A."/>
            <person name="Grigoriev I.V."/>
            <person name="Martin F.M."/>
            <person name="Hacquard S."/>
        </authorList>
    </citation>
    <scope>NUCLEOTIDE SEQUENCE</scope>
    <source>
        <strain evidence="3">MPI-CAGE-CH-0243</strain>
    </source>
</reference>
<protein>
    <submittedName>
        <fullName evidence="3">RNA polymerase I-specific transcription initiation factor RRN3</fullName>
    </submittedName>
</protein>
<dbReference type="GO" id="GO:0001181">
    <property type="term" value="F:RNA polymerase I general transcription initiation factor activity"/>
    <property type="evidence" value="ECO:0007669"/>
    <property type="project" value="InterPro"/>
</dbReference>
<sequence length="682" mass="77670">MVSLASTVRAPGVIAPSAGGSLKRKQTDTFDSDGDILTSSQIKRRRVTFDPSVDVRFLPDVNEKSLELVGEDVRRALEKHADNDSTAYDEIRSLLIAKPTSSGAPLTSLLHKYIVALNNNVPLLDHRCSGMVHAIIDCHWLARNENFVRSYRHLLRSLLSIQPGYTSSVLTMLVGLFLRLPPPALRQQDDPAVPRTLLQSRVHDLLKYLLRQNPMISTLLSPILASIFPSPADTAKAHVRYIENILAVTKYCREIRGAINSLIMDKLVKIDAQIQVDLDEFEDDIEELLMEEAAEDIEGEDMDSDNESSSSDGSLDAEELRSKEVKNSILKLDAVMDLLFSHYDSMFARGDYVDTFDTWDSLIAQFTNIVLPTYRSRHAQFLLFHFSQINPRNVEFFAGVCSQVAFDKAQPRIMQVAAAAYLASFIARGAHVSTIIVRDVFDVLCTNLEKLRREQESLCNVPDLQRFGLYYAISQALLYTFCFRWRDLIVTEDGSLPTDEYLLYHEGDFRWYNDMHDIQAVFRRNIFSKLNPLKICAPTIVTQFARMAHHLRFLYVFPLIETNKRIRLARTMARTAMDGVAARETALSMKAGEQNFLLDAYFPFDPYLLPRSRKWIAKDYVEWKPIPGMEVPRDEDDEDDDEEEEDDEDDEESDSSDSDREVGGVQDDEEQDLDDETSEPSF</sequence>
<comment type="caution">
    <text evidence="3">The sequence shown here is derived from an EMBL/GenBank/DDBJ whole genome shotgun (WGS) entry which is preliminary data.</text>
</comment>
<feature type="region of interest" description="Disordered" evidence="2">
    <location>
        <begin position="296"/>
        <end position="319"/>
    </location>
</feature>
<keyword evidence="4" id="KW-1185">Reference proteome</keyword>
<organism evidence="3 4">
    <name type="scientific">Dendryphion nanum</name>
    <dbReference type="NCBI Taxonomy" id="256645"/>
    <lineage>
        <taxon>Eukaryota</taxon>
        <taxon>Fungi</taxon>
        <taxon>Dikarya</taxon>
        <taxon>Ascomycota</taxon>
        <taxon>Pezizomycotina</taxon>
        <taxon>Dothideomycetes</taxon>
        <taxon>Pleosporomycetidae</taxon>
        <taxon>Pleosporales</taxon>
        <taxon>Torulaceae</taxon>
        <taxon>Dendryphion</taxon>
    </lineage>
</organism>
<dbReference type="PANTHER" id="PTHR12790:SF0">
    <property type="entry name" value="RNA POLYMERASE I-SPECIFIC TRANSCRIPTION INITIATION FACTOR RRN3-RELATED"/>
    <property type="match status" value="1"/>
</dbReference>
<proteinExistence type="inferred from homology"/>
<evidence type="ECO:0000313" key="3">
    <source>
        <dbReference type="EMBL" id="KAH7123798.1"/>
    </source>
</evidence>
<keyword evidence="3" id="KW-0648">Protein biosynthesis</keyword>
<name>A0A9P9IIW5_9PLEO</name>
<feature type="compositionally biased region" description="Acidic residues" evidence="2">
    <location>
        <begin position="296"/>
        <end position="306"/>
    </location>
</feature>
<dbReference type="GO" id="GO:0006361">
    <property type="term" value="P:transcription initiation at RNA polymerase I promoter"/>
    <property type="evidence" value="ECO:0007669"/>
    <property type="project" value="InterPro"/>
</dbReference>
<feature type="compositionally biased region" description="Acidic residues" evidence="2">
    <location>
        <begin position="666"/>
        <end position="682"/>
    </location>
</feature>
<dbReference type="GO" id="GO:0001042">
    <property type="term" value="F:RNA polymerase I core binding"/>
    <property type="evidence" value="ECO:0007669"/>
    <property type="project" value="TreeGrafter"/>
</dbReference>
<dbReference type="SUPFAM" id="SSF48371">
    <property type="entry name" value="ARM repeat"/>
    <property type="match status" value="1"/>
</dbReference>
<dbReference type="InterPro" id="IPR016024">
    <property type="entry name" value="ARM-type_fold"/>
</dbReference>
<dbReference type="GO" id="GO:0005634">
    <property type="term" value="C:nucleus"/>
    <property type="evidence" value="ECO:0007669"/>
    <property type="project" value="TreeGrafter"/>
</dbReference>
<keyword evidence="3" id="KW-0396">Initiation factor</keyword>
<gene>
    <name evidence="3" type="ORF">B0J11DRAFT_321930</name>
</gene>